<organism evidence="1 2">
    <name type="scientific">Ancylostoma ceylanicum</name>
    <dbReference type="NCBI Taxonomy" id="53326"/>
    <lineage>
        <taxon>Eukaryota</taxon>
        <taxon>Metazoa</taxon>
        <taxon>Ecdysozoa</taxon>
        <taxon>Nematoda</taxon>
        <taxon>Chromadorea</taxon>
        <taxon>Rhabditida</taxon>
        <taxon>Rhabditina</taxon>
        <taxon>Rhabditomorpha</taxon>
        <taxon>Strongyloidea</taxon>
        <taxon>Ancylostomatidae</taxon>
        <taxon>Ancylostomatinae</taxon>
        <taxon>Ancylostoma</taxon>
    </lineage>
</organism>
<dbReference type="AlphaFoldDB" id="A0A016W2F1"/>
<keyword evidence="2" id="KW-1185">Reference proteome</keyword>
<protein>
    <submittedName>
        <fullName evidence="1">Uncharacterized protein</fullName>
    </submittedName>
</protein>
<proteinExistence type="predicted"/>
<accession>A0A016W2F1</accession>
<evidence type="ECO:0000313" key="1">
    <source>
        <dbReference type="EMBL" id="EYC34014.1"/>
    </source>
</evidence>
<sequence>MMQVMVSLLTFRFPVAGWSAVLNKPYIAKIGFVASQYTCLLELFAQLSLSINRFTAITVPLKHNHLFEQQAFARRLQLNLLVYSSSFTLAVISMTICQAAELADSTSPRMERDLPLRLSESICENTAPPLSFAKKSSGSGKG</sequence>
<dbReference type="EMBL" id="JARK01001337">
    <property type="protein sequence ID" value="EYC34014.1"/>
    <property type="molecule type" value="Genomic_DNA"/>
</dbReference>
<name>A0A016W2F1_9BILA</name>
<dbReference type="Pfam" id="PF10323">
    <property type="entry name" value="7TM_GPCR_Srv"/>
    <property type="match status" value="1"/>
</dbReference>
<reference evidence="2" key="1">
    <citation type="journal article" date="2015" name="Nat. Genet.">
        <title>The genome and transcriptome of the zoonotic hookworm Ancylostoma ceylanicum identify infection-specific gene families.</title>
        <authorList>
            <person name="Schwarz E.M."/>
            <person name="Hu Y."/>
            <person name="Antoshechkin I."/>
            <person name="Miller M.M."/>
            <person name="Sternberg P.W."/>
            <person name="Aroian R.V."/>
        </authorList>
    </citation>
    <scope>NUCLEOTIDE SEQUENCE</scope>
    <source>
        <strain evidence="2">HY135</strain>
    </source>
</reference>
<comment type="caution">
    <text evidence="1">The sequence shown here is derived from an EMBL/GenBank/DDBJ whole genome shotgun (WGS) entry which is preliminary data.</text>
</comment>
<dbReference type="InterPro" id="IPR019426">
    <property type="entry name" value="7TM_GPCR_serpentine_rcpt_Srv"/>
</dbReference>
<dbReference type="Proteomes" id="UP000024635">
    <property type="component" value="Unassembled WGS sequence"/>
</dbReference>
<gene>
    <name evidence="1" type="primary">Acey_s0001.g20</name>
    <name evidence="1" type="synonym">Acey-srv-2</name>
    <name evidence="1" type="ORF">Y032_0001g20</name>
</gene>
<evidence type="ECO:0000313" key="2">
    <source>
        <dbReference type="Proteomes" id="UP000024635"/>
    </source>
</evidence>
<dbReference type="STRING" id="53326.A0A016W2F1"/>
<dbReference type="OrthoDB" id="5866624at2759"/>